<dbReference type="InterPro" id="IPR002018">
    <property type="entry name" value="CarbesteraseB"/>
</dbReference>
<organism evidence="5 6">
    <name type="scientific">Wolfiporia cocos (strain MD-104)</name>
    <name type="common">Brown rot fungus</name>
    <dbReference type="NCBI Taxonomy" id="742152"/>
    <lineage>
        <taxon>Eukaryota</taxon>
        <taxon>Fungi</taxon>
        <taxon>Dikarya</taxon>
        <taxon>Basidiomycota</taxon>
        <taxon>Agaricomycotina</taxon>
        <taxon>Agaricomycetes</taxon>
        <taxon>Polyporales</taxon>
        <taxon>Phaeolaceae</taxon>
        <taxon>Wolfiporia</taxon>
    </lineage>
</organism>
<name>A0A2H3JJJ2_WOLCO</name>
<feature type="domain" description="Carboxylesterase type B" evidence="4">
    <location>
        <begin position="3"/>
        <end position="391"/>
    </location>
</feature>
<gene>
    <name evidence="5" type="ORF">WOLCODRAFT_140245</name>
</gene>
<dbReference type="Pfam" id="PF00135">
    <property type="entry name" value="COesterase"/>
    <property type="match status" value="1"/>
</dbReference>
<keyword evidence="6" id="KW-1185">Reference proteome</keyword>
<dbReference type="InterPro" id="IPR050309">
    <property type="entry name" value="Type-B_Carboxylest/Lipase"/>
</dbReference>
<evidence type="ECO:0000259" key="4">
    <source>
        <dbReference type="Pfam" id="PF00135"/>
    </source>
</evidence>
<dbReference type="STRING" id="742152.A0A2H3JJJ2"/>
<dbReference type="Proteomes" id="UP000218811">
    <property type="component" value="Unassembled WGS sequence"/>
</dbReference>
<dbReference type="EC" id="3.1.1.-" evidence="3"/>
<sequence length="473" mass="52091">MFGSACPQQGGSIPDVLPFTIPVQTPNNTVSEDCLFVNVYAPTSAKPGDNLPVVFWIYGGAFETGDSSMYPGTAIVERSIELGEPVIFVSHNYRLNAFGFLASQEVVDAGQTNIGLRDQRFAMQWVQQHISAFGGDPTKVTIWGESAGAWSVGFHLLLNNGDNEGLFRAAIMESGSPYALRNYTAGQPFYDTLLNYTNCSSSADTLACLRHAPYEQLMAAVNATPNGFDYTGQNLAWQPRLDGDLFVRNPQRSMQMGLYAKVAILSGDCDDEGTLFSLGNTNITSDSEFLSYIHSNYIPSATDSAIVNVSKLYPDIPSEGSPFDTGDSNVLTAQYKRIAAFTGDWQFQAPRRLLLSTMSQTQDCWAYLFKRYKTTPYLGTYHSSDLTEFFSDIDFIGTDAIINFANRLNPNASPRLAPNVSYFSNVTWAQWDSNLSSPPLLEFLDPAPRLGFTPDTYRADAMAYLNTLSLQMP</sequence>
<dbReference type="AlphaFoldDB" id="A0A2H3JJJ2"/>
<dbReference type="PROSITE" id="PS00122">
    <property type="entry name" value="CARBOXYLESTERASE_B_1"/>
    <property type="match status" value="1"/>
</dbReference>
<dbReference type="PROSITE" id="PS00941">
    <property type="entry name" value="CARBOXYLESTERASE_B_2"/>
    <property type="match status" value="1"/>
</dbReference>
<evidence type="ECO:0000313" key="6">
    <source>
        <dbReference type="Proteomes" id="UP000218811"/>
    </source>
</evidence>
<proteinExistence type="inferred from homology"/>
<evidence type="ECO:0000256" key="1">
    <source>
        <dbReference type="ARBA" id="ARBA00005964"/>
    </source>
</evidence>
<dbReference type="EMBL" id="KB467865">
    <property type="protein sequence ID" value="PCH36167.1"/>
    <property type="molecule type" value="Genomic_DNA"/>
</dbReference>
<accession>A0A2H3JJJ2</accession>
<dbReference type="InterPro" id="IPR019826">
    <property type="entry name" value="Carboxylesterase_B_AS"/>
</dbReference>
<dbReference type="GO" id="GO:0016787">
    <property type="term" value="F:hydrolase activity"/>
    <property type="evidence" value="ECO:0007669"/>
    <property type="project" value="UniProtKB-KW"/>
</dbReference>
<evidence type="ECO:0000256" key="3">
    <source>
        <dbReference type="RuleBase" id="RU361235"/>
    </source>
</evidence>
<reference evidence="5 6" key="1">
    <citation type="journal article" date="2012" name="Science">
        <title>The Paleozoic origin of enzymatic lignin decomposition reconstructed from 31 fungal genomes.</title>
        <authorList>
            <person name="Floudas D."/>
            <person name="Binder M."/>
            <person name="Riley R."/>
            <person name="Barry K."/>
            <person name="Blanchette R.A."/>
            <person name="Henrissat B."/>
            <person name="Martinez A.T."/>
            <person name="Otillar R."/>
            <person name="Spatafora J.W."/>
            <person name="Yadav J.S."/>
            <person name="Aerts A."/>
            <person name="Benoit I."/>
            <person name="Boyd A."/>
            <person name="Carlson A."/>
            <person name="Copeland A."/>
            <person name="Coutinho P.M."/>
            <person name="de Vries R.P."/>
            <person name="Ferreira P."/>
            <person name="Findley K."/>
            <person name="Foster B."/>
            <person name="Gaskell J."/>
            <person name="Glotzer D."/>
            <person name="Gorecki P."/>
            <person name="Heitman J."/>
            <person name="Hesse C."/>
            <person name="Hori C."/>
            <person name="Igarashi K."/>
            <person name="Jurgens J.A."/>
            <person name="Kallen N."/>
            <person name="Kersten P."/>
            <person name="Kohler A."/>
            <person name="Kuees U."/>
            <person name="Kumar T.K.A."/>
            <person name="Kuo A."/>
            <person name="LaButti K."/>
            <person name="Larrondo L.F."/>
            <person name="Lindquist E."/>
            <person name="Ling A."/>
            <person name="Lombard V."/>
            <person name="Lucas S."/>
            <person name="Lundell T."/>
            <person name="Martin R."/>
            <person name="McLaughlin D.J."/>
            <person name="Morgenstern I."/>
            <person name="Morin E."/>
            <person name="Murat C."/>
            <person name="Nagy L.G."/>
            <person name="Nolan M."/>
            <person name="Ohm R.A."/>
            <person name="Patyshakuliyeva A."/>
            <person name="Rokas A."/>
            <person name="Ruiz-Duenas F.J."/>
            <person name="Sabat G."/>
            <person name="Salamov A."/>
            <person name="Samejima M."/>
            <person name="Schmutz J."/>
            <person name="Slot J.C."/>
            <person name="St John F."/>
            <person name="Stenlid J."/>
            <person name="Sun H."/>
            <person name="Sun S."/>
            <person name="Syed K."/>
            <person name="Tsang A."/>
            <person name="Wiebenga A."/>
            <person name="Young D."/>
            <person name="Pisabarro A."/>
            <person name="Eastwood D.C."/>
            <person name="Martin F."/>
            <person name="Cullen D."/>
            <person name="Grigoriev I.V."/>
            <person name="Hibbett D.S."/>
        </authorList>
    </citation>
    <scope>NUCLEOTIDE SEQUENCE [LARGE SCALE GENOMIC DNA]</scope>
    <source>
        <strain evidence="5 6">MD-104</strain>
    </source>
</reference>
<dbReference type="OrthoDB" id="408631at2759"/>
<evidence type="ECO:0000313" key="5">
    <source>
        <dbReference type="EMBL" id="PCH36167.1"/>
    </source>
</evidence>
<evidence type="ECO:0000256" key="2">
    <source>
        <dbReference type="ARBA" id="ARBA00022801"/>
    </source>
</evidence>
<dbReference type="SUPFAM" id="SSF53474">
    <property type="entry name" value="alpha/beta-Hydrolases"/>
    <property type="match status" value="1"/>
</dbReference>
<protein>
    <recommendedName>
        <fullName evidence="3">Carboxylic ester hydrolase</fullName>
        <ecNumber evidence="3">3.1.1.-</ecNumber>
    </recommendedName>
</protein>
<dbReference type="InterPro" id="IPR029058">
    <property type="entry name" value="AB_hydrolase_fold"/>
</dbReference>
<keyword evidence="2 3" id="KW-0378">Hydrolase</keyword>
<dbReference type="PANTHER" id="PTHR11559">
    <property type="entry name" value="CARBOXYLESTERASE"/>
    <property type="match status" value="1"/>
</dbReference>
<dbReference type="InterPro" id="IPR019819">
    <property type="entry name" value="Carboxylesterase_B_CS"/>
</dbReference>
<comment type="similarity">
    <text evidence="1 3">Belongs to the type-B carboxylesterase/lipase family.</text>
</comment>
<dbReference type="Gene3D" id="3.40.50.1820">
    <property type="entry name" value="alpha/beta hydrolase"/>
    <property type="match status" value="1"/>
</dbReference>
<dbReference type="OMA" id="HTKVTIW"/>